<dbReference type="EMBL" id="JBIBSM010000001">
    <property type="protein sequence ID" value="MFF8275015.1"/>
    <property type="molecule type" value="Genomic_DNA"/>
</dbReference>
<evidence type="ECO:0000256" key="1">
    <source>
        <dbReference type="SAM" id="SignalP"/>
    </source>
</evidence>
<dbReference type="Proteomes" id="UP001603013">
    <property type="component" value="Unassembled WGS sequence"/>
</dbReference>
<dbReference type="RefSeq" id="WP_391932776.1">
    <property type="nucleotide sequence ID" value="NZ_JBIBSM010000001.1"/>
</dbReference>
<proteinExistence type="predicted"/>
<keyword evidence="1" id="KW-0732">Signal</keyword>
<name>A0ABW6Y5C2_9ACTN</name>
<feature type="chain" id="PRO_5047188378" description="Secreted protein" evidence="1">
    <location>
        <begin position="21"/>
        <end position="354"/>
    </location>
</feature>
<keyword evidence="3" id="KW-1185">Reference proteome</keyword>
<reference evidence="2 3" key="1">
    <citation type="submission" date="2024-10" db="EMBL/GenBank/DDBJ databases">
        <title>The Natural Products Discovery Center: Release of the First 8490 Sequenced Strains for Exploring Actinobacteria Biosynthetic Diversity.</title>
        <authorList>
            <person name="Kalkreuter E."/>
            <person name="Kautsar S.A."/>
            <person name="Yang D."/>
            <person name="Bader C.D."/>
            <person name="Teijaro C.N."/>
            <person name="Fluegel L."/>
            <person name="Davis C.M."/>
            <person name="Simpson J.R."/>
            <person name="Lauterbach L."/>
            <person name="Steele A.D."/>
            <person name="Gui C."/>
            <person name="Meng S."/>
            <person name="Li G."/>
            <person name="Viehrig K."/>
            <person name="Ye F."/>
            <person name="Su P."/>
            <person name="Kiefer A.F."/>
            <person name="Nichols A."/>
            <person name="Cepeda A.J."/>
            <person name="Yan W."/>
            <person name="Fan B."/>
            <person name="Jiang Y."/>
            <person name="Adhikari A."/>
            <person name="Zheng C.-J."/>
            <person name="Schuster L."/>
            <person name="Cowan T.M."/>
            <person name="Smanski M.J."/>
            <person name="Chevrette M.G."/>
            <person name="De Carvalho L.P.S."/>
            <person name="Shen B."/>
        </authorList>
    </citation>
    <scope>NUCLEOTIDE SEQUENCE [LARGE SCALE GENOMIC DNA]</scope>
    <source>
        <strain evidence="2 3">NPDC015755</strain>
    </source>
</reference>
<gene>
    <name evidence="2" type="ORF">ACF05T_02695</name>
</gene>
<evidence type="ECO:0000313" key="3">
    <source>
        <dbReference type="Proteomes" id="UP001603013"/>
    </source>
</evidence>
<sequence length="354" mass="38706">MFRIARTLALAFFMAVAATAATALPAQAVAELPGGKANYVVSLGHMKDAARNNWVRLGTYEFDATAGTVSARMYVWEHATPKARVGTGTVPDSSCTTTDPKSTTHVLACEVKTAGGFTGSPTDLRTGIYTLQTDTINGVSTPTVWIKWNTATAWTEKWAVETGSNLARLSFVHNTKATTGYGYGSNAALTTRRAMSTVQAHPSTIRLQGTTWTADKVGTTGGTFHHENFRTCETTTWCLTYLQPSSSTACQKEGGCPNYGGGTAANISSIQYYIQKLANTDRRDTLWHWCTCLPMERNERCYTGNSHVKPMYQIIDDTGTFRGWVGVEASYYPGNITDPRKSDMFQVFRLADWT</sequence>
<evidence type="ECO:0000313" key="2">
    <source>
        <dbReference type="EMBL" id="MFF8275015.1"/>
    </source>
</evidence>
<comment type="caution">
    <text evidence="2">The sequence shown here is derived from an EMBL/GenBank/DDBJ whole genome shotgun (WGS) entry which is preliminary data.</text>
</comment>
<evidence type="ECO:0008006" key="4">
    <source>
        <dbReference type="Google" id="ProtNLM"/>
    </source>
</evidence>
<protein>
    <recommendedName>
        <fullName evidence="4">Secreted protein</fullName>
    </recommendedName>
</protein>
<accession>A0ABW6Y5C2</accession>
<organism evidence="2 3">
    <name type="scientific">Streptomyces lateritius</name>
    <dbReference type="NCBI Taxonomy" id="67313"/>
    <lineage>
        <taxon>Bacteria</taxon>
        <taxon>Bacillati</taxon>
        <taxon>Actinomycetota</taxon>
        <taxon>Actinomycetes</taxon>
        <taxon>Kitasatosporales</taxon>
        <taxon>Streptomycetaceae</taxon>
        <taxon>Streptomyces</taxon>
    </lineage>
</organism>
<feature type="signal peptide" evidence="1">
    <location>
        <begin position="1"/>
        <end position="20"/>
    </location>
</feature>